<organism evidence="4">
    <name type="scientific">Pseudo-nitzschia australis</name>
    <dbReference type="NCBI Taxonomy" id="44445"/>
    <lineage>
        <taxon>Eukaryota</taxon>
        <taxon>Sar</taxon>
        <taxon>Stramenopiles</taxon>
        <taxon>Ochrophyta</taxon>
        <taxon>Bacillariophyta</taxon>
        <taxon>Bacillariophyceae</taxon>
        <taxon>Bacillariophycidae</taxon>
        <taxon>Bacillariales</taxon>
        <taxon>Bacillariaceae</taxon>
        <taxon>Pseudo-nitzschia</taxon>
    </lineage>
</organism>
<gene>
    <name evidence="3" type="ORF">PAUS00366_LOCUS4827</name>
    <name evidence="4" type="ORF">PAUS00366_LOCUS4829</name>
</gene>
<evidence type="ECO:0000256" key="2">
    <source>
        <dbReference type="SAM" id="SignalP"/>
    </source>
</evidence>
<feature type="transmembrane region" description="Helical" evidence="1">
    <location>
        <begin position="99"/>
        <end position="123"/>
    </location>
</feature>
<dbReference type="EMBL" id="HBIX01006116">
    <property type="protein sequence ID" value="CAE0712077.1"/>
    <property type="molecule type" value="Transcribed_RNA"/>
</dbReference>
<sequence length="489" mass="54077">MIKVLLRTLIVIIGSQASICGAFHIKHQCSPLVIRDEGSKRTAAYFQEPVNVGVDRNRAKLFMSNQFDVSKPVFDPLSLRAVRGDAIIRYDATNQSEPLRIVIFALLGITLISAPFLVEAIGYEPMNTLTTIGSLVLATGSGALFFRECTRRAGQLTRIEKELNTESLPIRLPTNPFSEMPYSNAIPLKGLRGLSKPPRIIAICGNQAKLTKALKELAIYRQRFTQASVYVVAVSTDGSNAKDWQVLDQNSYKSWLADPYQPQVWVDYFRGLTNEEADDGFDFRWFGLNSNGRSFGSGAGAIRIIQLMGQFLRPVDFLDVSDDETTKKLNSETTTAEKEVLEVVDSFYNALTTGDQDMIENIYSQSNSKDVSEVIDLGGRIDSWKDCLAEGARPSGMQISKADVTIFSDTEAYATSIEFPANTGMDSASLLAVQRFVRADNEDAWKIDLHQTIPWSLEAKAQGTLQCDCRGCVALTRGKERRTFGGILG</sequence>
<accession>A0A6U9WSF8</accession>
<name>A0A6U9WSF8_9STRA</name>
<proteinExistence type="predicted"/>
<keyword evidence="1" id="KW-0812">Transmembrane</keyword>
<evidence type="ECO:0000256" key="1">
    <source>
        <dbReference type="SAM" id="Phobius"/>
    </source>
</evidence>
<dbReference type="EMBL" id="HBIX01006114">
    <property type="protein sequence ID" value="CAE0712075.1"/>
    <property type="molecule type" value="Transcribed_RNA"/>
</dbReference>
<evidence type="ECO:0000313" key="4">
    <source>
        <dbReference type="EMBL" id="CAE0712077.1"/>
    </source>
</evidence>
<dbReference type="SUPFAM" id="SSF54427">
    <property type="entry name" value="NTF2-like"/>
    <property type="match status" value="1"/>
</dbReference>
<keyword evidence="2" id="KW-0732">Signal</keyword>
<feature type="signal peptide" evidence="2">
    <location>
        <begin position="1"/>
        <end position="17"/>
    </location>
</feature>
<evidence type="ECO:0000313" key="3">
    <source>
        <dbReference type="EMBL" id="CAE0712075.1"/>
    </source>
</evidence>
<keyword evidence="1" id="KW-1133">Transmembrane helix</keyword>
<keyword evidence="1" id="KW-0472">Membrane</keyword>
<dbReference type="AlphaFoldDB" id="A0A6U9WSF8"/>
<dbReference type="InterPro" id="IPR032710">
    <property type="entry name" value="NTF2-like_dom_sf"/>
</dbReference>
<reference evidence="4" key="1">
    <citation type="submission" date="2021-01" db="EMBL/GenBank/DDBJ databases">
        <authorList>
            <person name="Corre E."/>
            <person name="Pelletier E."/>
            <person name="Niang G."/>
            <person name="Scheremetjew M."/>
            <person name="Finn R."/>
            <person name="Kale V."/>
            <person name="Holt S."/>
            <person name="Cochrane G."/>
            <person name="Meng A."/>
            <person name="Brown T."/>
            <person name="Cohen L."/>
        </authorList>
    </citation>
    <scope>NUCLEOTIDE SEQUENCE</scope>
    <source>
        <strain evidence="4">10249 10 AB</strain>
    </source>
</reference>
<dbReference type="Gene3D" id="3.10.450.50">
    <property type="match status" value="1"/>
</dbReference>
<protein>
    <recommendedName>
        <fullName evidence="5">SnoaL-like domain-containing protein</fullName>
    </recommendedName>
</protein>
<feature type="chain" id="PRO_5036192488" description="SnoaL-like domain-containing protein" evidence="2">
    <location>
        <begin position="18"/>
        <end position="489"/>
    </location>
</feature>
<evidence type="ECO:0008006" key="5">
    <source>
        <dbReference type="Google" id="ProtNLM"/>
    </source>
</evidence>